<dbReference type="GO" id="GO:0016787">
    <property type="term" value="F:hydrolase activity"/>
    <property type="evidence" value="ECO:0007669"/>
    <property type="project" value="UniProtKB-KW"/>
</dbReference>
<dbReference type="InterPro" id="IPR008136">
    <property type="entry name" value="CinA_C"/>
</dbReference>
<evidence type="ECO:0000259" key="1">
    <source>
        <dbReference type="Pfam" id="PF02464"/>
    </source>
</evidence>
<name>A0A3S3SXJ4_9SPHI</name>
<dbReference type="InterPro" id="IPR036653">
    <property type="entry name" value="CinA-like_C"/>
</dbReference>
<comment type="caution">
    <text evidence="2">The sequence shown here is derived from an EMBL/GenBank/DDBJ whole genome shotgun (WGS) entry which is preliminary data.</text>
</comment>
<protein>
    <submittedName>
        <fullName evidence="2">Nicotinamide-nucleotide amidohydrolase family protein</fullName>
    </submittedName>
</protein>
<dbReference type="NCBIfam" id="TIGR00199">
    <property type="entry name" value="PncC_domain"/>
    <property type="match status" value="1"/>
</dbReference>
<keyword evidence="2" id="KW-0378">Hydrolase</keyword>
<dbReference type="Gene3D" id="3.90.950.20">
    <property type="entry name" value="CinA-like"/>
    <property type="match status" value="1"/>
</dbReference>
<dbReference type="SUPFAM" id="SSF142433">
    <property type="entry name" value="CinA-like"/>
    <property type="match status" value="1"/>
</dbReference>
<proteinExistence type="predicted"/>
<reference evidence="2 3" key="1">
    <citation type="submission" date="2018-06" db="EMBL/GenBank/DDBJ databases">
        <title>Pedobacter endophyticus sp. nov., an endophytic bacterium isolated from a leaf of Triticum aestivum.</title>
        <authorList>
            <person name="Zhang L."/>
        </authorList>
    </citation>
    <scope>NUCLEOTIDE SEQUENCE [LARGE SCALE GENOMIC DNA]</scope>
    <source>
        <strain evidence="2 3">CM134L-2</strain>
    </source>
</reference>
<accession>A0A3S3SXJ4</accession>
<organism evidence="2 3">
    <name type="scientific">Pedobacter chitinilyticus</name>
    <dbReference type="NCBI Taxonomy" id="2233776"/>
    <lineage>
        <taxon>Bacteria</taxon>
        <taxon>Pseudomonadati</taxon>
        <taxon>Bacteroidota</taxon>
        <taxon>Sphingobacteriia</taxon>
        <taxon>Sphingobacteriales</taxon>
        <taxon>Sphingobacteriaceae</taxon>
        <taxon>Pedobacter</taxon>
    </lineage>
</organism>
<evidence type="ECO:0000313" key="2">
    <source>
        <dbReference type="EMBL" id="RWU10925.1"/>
    </source>
</evidence>
<gene>
    <name evidence="2" type="ORF">DPV69_06235</name>
</gene>
<keyword evidence="3" id="KW-1185">Reference proteome</keyword>
<dbReference type="OrthoDB" id="6659578at2"/>
<dbReference type="Pfam" id="PF02464">
    <property type="entry name" value="CinA"/>
    <property type="match status" value="1"/>
</dbReference>
<evidence type="ECO:0000313" key="3">
    <source>
        <dbReference type="Proteomes" id="UP000284120"/>
    </source>
</evidence>
<dbReference type="RefSeq" id="WP_113646407.1">
    <property type="nucleotide sequence ID" value="NZ_QMHN01000001.1"/>
</dbReference>
<feature type="domain" description="CinA C-terminal" evidence="1">
    <location>
        <begin position="3"/>
        <end position="155"/>
    </location>
</feature>
<dbReference type="Proteomes" id="UP000284120">
    <property type="component" value="Unassembled WGS sequence"/>
</dbReference>
<dbReference type="AlphaFoldDB" id="A0A3S3SXJ4"/>
<sequence>MEKQLIQQCGKLLADNKITMALAESATAGLVTGAFSLCANAGEFLMGGLVCYDVSIKEQLLDVSPALVEEFTPESTEVTFAIAKGLASIIPADLHIGITGLTRPGGSETKEKPVGTIFFCGIFGENKLFEEKVVFKGNQELIINQAIVYLAKLLITALSKTKK</sequence>
<dbReference type="EMBL" id="SAYW01000001">
    <property type="protein sequence ID" value="RWU10925.1"/>
    <property type="molecule type" value="Genomic_DNA"/>
</dbReference>